<organism evidence="2 3">
    <name type="scientific">Strongylocentrotus purpuratus</name>
    <name type="common">Purple sea urchin</name>
    <dbReference type="NCBI Taxonomy" id="7668"/>
    <lineage>
        <taxon>Eukaryota</taxon>
        <taxon>Metazoa</taxon>
        <taxon>Echinodermata</taxon>
        <taxon>Eleutherozoa</taxon>
        <taxon>Echinozoa</taxon>
        <taxon>Echinoidea</taxon>
        <taxon>Euechinoidea</taxon>
        <taxon>Echinacea</taxon>
        <taxon>Camarodonta</taxon>
        <taxon>Echinidea</taxon>
        <taxon>Strongylocentrotidae</taxon>
        <taxon>Strongylocentrotus</taxon>
    </lineage>
</organism>
<dbReference type="AlphaFoldDB" id="A0A7M7NUV0"/>
<reference evidence="2" key="2">
    <citation type="submission" date="2021-01" db="UniProtKB">
        <authorList>
            <consortium name="EnsemblMetazoa"/>
        </authorList>
    </citation>
    <scope>IDENTIFICATION</scope>
</reference>
<dbReference type="EnsemblMetazoa" id="XM_030985990">
    <property type="protein sequence ID" value="XP_030841850"/>
    <property type="gene ID" value="LOC115924151"/>
</dbReference>
<sequence>MSSVGLRNLVVGWKGYSLPIIASFNARLFNAILIPNIGVRGETTVPTRSTSGTPETPTEYRTPTPDFTTIHQALPTIPSQADIVHQKTSLFKRIEGRRLQNHMIKTKHGLSLVKCGAECNKRDDCVSFNIGNGVCELNNQVVGGTGVDKADFVDDEEFKYYEKQ</sequence>
<dbReference type="InterPro" id="IPR003609">
    <property type="entry name" value="Pan_app"/>
</dbReference>
<reference evidence="3" key="1">
    <citation type="submission" date="2015-02" db="EMBL/GenBank/DDBJ databases">
        <title>Genome sequencing for Strongylocentrotus purpuratus.</title>
        <authorList>
            <person name="Murali S."/>
            <person name="Liu Y."/>
            <person name="Vee V."/>
            <person name="English A."/>
            <person name="Wang M."/>
            <person name="Skinner E."/>
            <person name="Han Y."/>
            <person name="Muzny D.M."/>
            <person name="Worley K.C."/>
            <person name="Gibbs R.A."/>
        </authorList>
    </citation>
    <scope>NUCLEOTIDE SEQUENCE</scope>
</reference>
<protein>
    <recommendedName>
        <fullName evidence="1">Apple domain-containing protein</fullName>
    </recommendedName>
</protein>
<proteinExistence type="predicted"/>
<dbReference type="InParanoid" id="A0A7M7NUV0"/>
<dbReference type="Gene3D" id="3.50.4.10">
    <property type="entry name" value="Hepatocyte Growth Factor"/>
    <property type="match status" value="1"/>
</dbReference>
<feature type="domain" description="Apple" evidence="1">
    <location>
        <begin position="84"/>
        <end position="164"/>
    </location>
</feature>
<keyword evidence="3" id="KW-1185">Reference proteome</keyword>
<dbReference type="GeneID" id="115924151"/>
<evidence type="ECO:0000313" key="3">
    <source>
        <dbReference type="Proteomes" id="UP000007110"/>
    </source>
</evidence>
<dbReference type="PROSITE" id="PS50948">
    <property type="entry name" value="PAN"/>
    <property type="match status" value="1"/>
</dbReference>
<dbReference type="SUPFAM" id="SSF57414">
    <property type="entry name" value="Hairpin loop containing domain-like"/>
    <property type="match status" value="1"/>
</dbReference>
<evidence type="ECO:0000259" key="1">
    <source>
        <dbReference type="PROSITE" id="PS50948"/>
    </source>
</evidence>
<dbReference type="Proteomes" id="UP000007110">
    <property type="component" value="Unassembled WGS sequence"/>
</dbReference>
<dbReference type="Pfam" id="PF00024">
    <property type="entry name" value="PAN_1"/>
    <property type="match status" value="1"/>
</dbReference>
<dbReference type="KEGG" id="spu:115924151"/>
<evidence type="ECO:0000313" key="2">
    <source>
        <dbReference type="EnsemblMetazoa" id="XP_030841850"/>
    </source>
</evidence>
<name>A0A7M7NUV0_STRPU</name>
<dbReference type="RefSeq" id="XP_030841850.1">
    <property type="nucleotide sequence ID" value="XM_030985990.1"/>
</dbReference>
<accession>A0A7M7NUV0</accession>